<accession>A0ABV0Q503</accession>
<name>A0ABV0Q503_9TELE</name>
<protein>
    <submittedName>
        <fullName evidence="1">Uncharacterized protein</fullName>
    </submittedName>
</protein>
<comment type="caution">
    <text evidence="1">The sequence shown here is derived from an EMBL/GenBank/DDBJ whole genome shotgun (WGS) entry which is preliminary data.</text>
</comment>
<reference evidence="1 2" key="1">
    <citation type="submission" date="2021-06" db="EMBL/GenBank/DDBJ databases">
        <authorList>
            <person name="Palmer J.M."/>
        </authorList>
    </citation>
    <scope>NUCLEOTIDE SEQUENCE [LARGE SCALE GENOMIC DNA]</scope>
    <source>
        <strain evidence="1 2">XC_2019</strain>
        <tissue evidence="1">Muscle</tissue>
    </source>
</reference>
<organism evidence="1 2">
    <name type="scientific">Xenoophorus captivus</name>
    <dbReference type="NCBI Taxonomy" id="1517983"/>
    <lineage>
        <taxon>Eukaryota</taxon>
        <taxon>Metazoa</taxon>
        <taxon>Chordata</taxon>
        <taxon>Craniata</taxon>
        <taxon>Vertebrata</taxon>
        <taxon>Euteleostomi</taxon>
        <taxon>Actinopterygii</taxon>
        <taxon>Neopterygii</taxon>
        <taxon>Teleostei</taxon>
        <taxon>Neoteleostei</taxon>
        <taxon>Acanthomorphata</taxon>
        <taxon>Ovalentaria</taxon>
        <taxon>Atherinomorphae</taxon>
        <taxon>Cyprinodontiformes</taxon>
        <taxon>Goodeidae</taxon>
        <taxon>Xenoophorus</taxon>
    </lineage>
</organism>
<gene>
    <name evidence="1" type="ORF">XENOCAPTIV_013612</name>
</gene>
<sequence length="126" mass="14669">MIAKKQLLPGKNIKNRLKVHLDLNIYAIICSEDFLEATMSPVLRKIIELESSLSDRLLHPRCTKEPYHRPLLPADARLYNHHYSQKTQLVYIPAVICIVFPYTYKRAVVFMYKCTSTVCIFLNCLI</sequence>
<dbReference type="Proteomes" id="UP001434883">
    <property type="component" value="Unassembled WGS sequence"/>
</dbReference>
<dbReference type="EMBL" id="JAHRIN010000281">
    <property type="protein sequence ID" value="MEQ2190874.1"/>
    <property type="molecule type" value="Genomic_DNA"/>
</dbReference>
<evidence type="ECO:0000313" key="2">
    <source>
        <dbReference type="Proteomes" id="UP001434883"/>
    </source>
</evidence>
<keyword evidence="2" id="KW-1185">Reference proteome</keyword>
<evidence type="ECO:0000313" key="1">
    <source>
        <dbReference type="EMBL" id="MEQ2190874.1"/>
    </source>
</evidence>
<proteinExistence type="predicted"/>